<dbReference type="AlphaFoldDB" id="A0A1I1VCJ7"/>
<proteinExistence type="predicted"/>
<dbReference type="InParanoid" id="A0A1I1VCJ7"/>
<protein>
    <submittedName>
        <fullName evidence="1">Uncharacterized protein</fullName>
    </submittedName>
</protein>
<keyword evidence="2" id="KW-1185">Reference proteome</keyword>
<organism evidence="1 2">
    <name type="scientific">Thermophagus xiamenensis</name>
    <dbReference type="NCBI Taxonomy" id="385682"/>
    <lineage>
        <taxon>Bacteria</taxon>
        <taxon>Pseudomonadati</taxon>
        <taxon>Bacteroidota</taxon>
        <taxon>Bacteroidia</taxon>
        <taxon>Marinilabiliales</taxon>
        <taxon>Marinilabiliaceae</taxon>
        <taxon>Thermophagus</taxon>
    </lineage>
</organism>
<accession>A0A1I1VCJ7</accession>
<name>A0A1I1VCJ7_9BACT</name>
<sequence>MGKNGYYASETRPDVCPYCNAFDSVITLTQEELCQQSYFKGLPYYVAWRCEKCKQPLLKSYSGGVFMGKKIDPNNNRVKFRFLLTLKERNVSFLDNYSVLYSVISEVQKVRFYDHMDIFYLSTKTSPYQGRWYFYLSYPSSGVLVHFTGKLLSGEMIMKKALELLDLNISVCW</sequence>
<evidence type="ECO:0000313" key="2">
    <source>
        <dbReference type="Proteomes" id="UP000181976"/>
    </source>
</evidence>
<dbReference type="Proteomes" id="UP000181976">
    <property type="component" value="Unassembled WGS sequence"/>
</dbReference>
<evidence type="ECO:0000313" key="1">
    <source>
        <dbReference type="EMBL" id="SFD80676.1"/>
    </source>
</evidence>
<dbReference type="EMBL" id="FONA01000002">
    <property type="protein sequence ID" value="SFD80676.1"/>
    <property type="molecule type" value="Genomic_DNA"/>
</dbReference>
<reference evidence="1 2" key="1">
    <citation type="submission" date="2016-10" db="EMBL/GenBank/DDBJ databases">
        <authorList>
            <person name="de Groot N.N."/>
        </authorList>
    </citation>
    <scope>NUCLEOTIDE SEQUENCE [LARGE SCALE GENOMIC DNA]</scope>
    <source>
        <strain evidence="1 2">DSM 19012</strain>
    </source>
</reference>
<dbReference type="RefSeq" id="WP_010528684.1">
    <property type="nucleotide sequence ID" value="NZ_AFSL01000095.1"/>
</dbReference>
<gene>
    <name evidence="1" type="ORF">SAMN05444380_102124</name>
</gene>